<reference evidence="3 4" key="1">
    <citation type="submission" date="2018-12" db="EMBL/GenBank/DDBJ databases">
        <authorList>
            <person name="Grouzdev D.S."/>
            <person name="Krutkina M.S."/>
        </authorList>
    </citation>
    <scope>NUCLEOTIDE SEQUENCE [LARGE SCALE GENOMIC DNA]</scope>
    <source>
        <strain evidence="3 4">RmlP026</strain>
    </source>
</reference>
<dbReference type="GO" id="GO:0042602">
    <property type="term" value="F:riboflavin reductase (NADPH) activity"/>
    <property type="evidence" value="ECO:0007669"/>
    <property type="project" value="TreeGrafter"/>
</dbReference>
<keyword evidence="4" id="KW-1185">Reference proteome</keyword>
<name>A0A4Q2U8C7_9HYPH</name>
<dbReference type="AlphaFoldDB" id="A0A4Q2U8C7"/>
<dbReference type="PANTHER" id="PTHR30466">
    <property type="entry name" value="FLAVIN REDUCTASE"/>
    <property type="match status" value="1"/>
</dbReference>
<dbReference type="SMART" id="SM00903">
    <property type="entry name" value="Flavin_Reduct"/>
    <property type="match status" value="1"/>
</dbReference>
<dbReference type="EMBL" id="QYBB01000004">
    <property type="protein sequence ID" value="RYC32973.1"/>
    <property type="molecule type" value="Genomic_DNA"/>
</dbReference>
<dbReference type="Gene3D" id="2.30.110.10">
    <property type="entry name" value="Electron Transport, Fmn-binding Protein, Chain A"/>
    <property type="match status" value="1"/>
</dbReference>
<gene>
    <name evidence="3" type="ORF">D3273_05810</name>
</gene>
<dbReference type="InterPro" id="IPR002563">
    <property type="entry name" value="Flavin_Rdtase-like_dom"/>
</dbReference>
<evidence type="ECO:0000256" key="1">
    <source>
        <dbReference type="ARBA" id="ARBA00023002"/>
    </source>
</evidence>
<dbReference type="GO" id="GO:0010181">
    <property type="term" value="F:FMN binding"/>
    <property type="evidence" value="ECO:0007669"/>
    <property type="project" value="InterPro"/>
</dbReference>
<proteinExistence type="predicted"/>
<evidence type="ECO:0000313" key="4">
    <source>
        <dbReference type="Proteomes" id="UP000290759"/>
    </source>
</evidence>
<feature type="domain" description="Flavin reductase like" evidence="2">
    <location>
        <begin position="19"/>
        <end position="164"/>
    </location>
</feature>
<accession>A0A4Q2U8C7</accession>
<evidence type="ECO:0000313" key="3">
    <source>
        <dbReference type="EMBL" id="RYC32973.1"/>
    </source>
</evidence>
<dbReference type="Pfam" id="PF01613">
    <property type="entry name" value="Flavin_Reduct"/>
    <property type="match status" value="1"/>
</dbReference>
<dbReference type="InterPro" id="IPR012349">
    <property type="entry name" value="Split_barrel_FMN-bd"/>
</dbReference>
<evidence type="ECO:0000259" key="2">
    <source>
        <dbReference type="SMART" id="SM00903"/>
    </source>
</evidence>
<dbReference type="SUPFAM" id="SSF50475">
    <property type="entry name" value="FMN-binding split barrel"/>
    <property type="match status" value="1"/>
</dbReference>
<dbReference type="InterPro" id="IPR050268">
    <property type="entry name" value="NADH-dep_flavin_reductase"/>
</dbReference>
<reference evidence="3 4" key="2">
    <citation type="submission" date="2019-02" db="EMBL/GenBank/DDBJ databases">
        <title>'Lichenibacterium ramalinii' gen. nov. sp. nov., 'Lichenibacterium minor' gen. nov. sp. nov.</title>
        <authorList>
            <person name="Pankratov T."/>
        </authorList>
    </citation>
    <scope>NUCLEOTIDE SEQUENCE [LARGE SCALE GENOMIC DNA]</scope>
    <source>
        <strain evidence="3 4">RmlP026</strain>
    </source>
</reference>
<dbReference type="OrthoDB" id="9792858at2"/>
<protein>
    <submittedName>
        <fullName evidence="3">Flavin reductase</fullName>
    </submittedName>
</protein>
<sequence>MSPDHRPHPDLAAGFKLAMRRLAATVTIVTAGREGRRYGMAATAVTSVTTAPPTLLICVNRSASIHAIIVDTGRYCVNVLGTGHAGLVGPFGGGTEGEARFGHGAWSHRDGGMPYLEDAQASLFCHLRQTVDYGSHSILIGEVASVHVSAAVSPLLYQDGGLAESSPLGV</sequence>
<dbReference type="RefSeq" id="WP_129224447.1">
    <property type="nucleotide sequence ID" value="NZ_QYBB01000004.1"/>
</dbReference>
<keyword evidence="1" id="KW-0560">Oxidoreductase</keyword>
<dbReference type="Proteomes" id="UP000290759">
    <property type="component" value="Unassembled WGS sequence"/>
</dbReference>
<organism evidence="3 4">
    <name type="scientific">Lichenibacterium minor</name>
    <dbReference type="NCBI Taxonomy" id="2316528"/>
    <lineage>
        <taxon>Bacteria</taxon>
        <taxon>Pseudomonadati</taxon>
        <taxon>Pseudomonadota</taxon>
        <taxon>Alphaproteobacteria</taxon>
        <taxon>Hyphomicrobiales</taxon>
        <taxon>Lichenihabitantaceae</taxon>
        <taxon>Lichenibacterium</taxon>
    </lineage>
</organism>
<dbReference type="PANTHER" id="PTHR30466:SF1">
    <property type="entry name" value="FMN REDUCTASE (NADH) RUTF"/>
    <property type="match status" value="1"/>
</dbReference>
<comment type="caution">
    <text evidence="3">The sequence shown here is derived from an EMBL/GenBank/DDBJ whole genome shotgun (WGS) entry which is preliminary data.</text>
</comment>